<feature type="region of interest" description="Disordered" evidence="4">
    <location>
        <begin position="654"/>
        <end position="720"/>
    </location>
</feature>
<comment type="subcellular location">
    <subcellularLocation>
        <location evidence="1">Cell outer membrane</location>
    </subcellularLocation>
</comment>
<feature type="signal peptide" evidence="5">
    <location>
        <begin position="1"/>
        <end position="19"/>
    </location>
</feature>
<gene>
    <name evidence="6" type="ORF">JAO74_05880</name>
</gene>
<evidence type="ECO:0000256" key="3">
    <source>
        <dbReference type="ARBA" id="ARBA00023237"/>
    </source>
</evidence>
<evidence type="ECO:0000256" key="2">
    <source>
        <dbReference type="ARBA" id="ARBA00023136"/>
    </source>
</evidence>
<keyword evidence="5" id="KW-0732">Signal</keyword>
<feature type="compositionally biased region" description="Low complexity" evidence="4">
    <location>
        <begin position="21"/>
        <end position="42"/>
    </location>
</feature>
<dbReference type="SUPFAM" id="SSF56935">
    <property type="entry name" value="Porins"/>
    <property type="match status" value="1"/>
</dbReference>
<feature type="compositionally biased region" description="Gly residues" evidence="4">
    <location>
        <begin position="697"/>
        <end position="720"/>
    </location>
</feature>
<accession>A0ABS0XMQ8</accession>
<organism evidence="6 7">
    <name type="scientific">Sphingomonas mollis</name>
    <dbReference type="NCBI Taxonomy" id="2795726"/>
    <lineage>
        <taxon>Bacteria</taxon>
        <taxon>Pseudomonadati</taxon>
        <taxon>Pseudomonadota</taxon>
        <taxon>Alphaproteobacteria</taxon>
        <taxon>Sphingomonadales</taxon>
        <taxon>Sphingomonadaceae</taxon>
        <taxon>Sphingomonas</taxon>
    </lineage>
</organism>
<keyword evidence="2" id="KW-0472">Membrane</keyword>
<dbReference type="Gene3D" id="2.40.170.20">
    <property type="entry name" value="TonB-dependent receptor, beta-barrel domain"/>
    <property type="match status" value="1"/>
</dbReference>
<feature type="chain" id="PRO_5047328551" evidence="5">
    <location>
        <begin position="20"/>
        <end position="884"/>
    </location>
</feature>
<keyword evidence="7" id="KW-1185">Reference proteome</keyword>
<evidence type="ECO:0000256" key="4">
    <source>
        <dbReference type="SAM" id="MobiDB-lite"/>
    </source>
</evidence>
<keyword evidence="3" id="KW-0998">Cell outer membrane</keyword>
<comment type="caution">
    <text evidence="6">The sequence shown here is derived from an EMBL/GenBank/DDBJ whole genome shotgun (WGS) entry which is preliminary data.</text>
</comment>
<evidence type="ECO:0000256" key="5">
    <source>
        <dbReference type="SAM" id="SignalP"/>
    </source>
</evidence>
<dbReference type="InterPro" id="IPR036942">
    <property type="entry name" value="Beta-barrel_TonB_sf"/>
</dbReference>
<protein>
    <submittedName>
        <fullName evidence="6">TonB-dependent receptor</fullName>
    </submittedName>
</protein>
<dbReference type="Proteomes" id="UP000640426">
    <property type="component" value="Unassembled WGS sequence"/>
</dbReference>
<keyword evidence="6" id="KW-0675">Receptor</keyword>
<dbReference type="PANTHER" id="PTHR47234">
    <property type="match status" value="1"/>
</dbReference>
<dbReference type="PANTHER" id="PTHR47234:SF1">
    <property type="entry name" value="TONB-DEPENDENT RECEPTOR"/>
    <property type="match status" value="1"/>
</dbReference>
<feature type="region of interest" description="Disordered" evidence="4">
    <location>
        <begin position="21"/>
        <end position="52"/>
    </location>
</feature>
<sequence>MKLGRWMMAAGAWPAAAMAQQAEPASTVAQSATPATPQQTTDEGGGTDTGADEEILVTGSRNQPGSVIGDIPPDQVLGAADIRSYGVSSVADLLTELEPQTRSGRGGAPVVLLNGRRISGFQEIRDLPTEAIARVEILPEEVALKYGYRADQRVVNFVLRRRFRAATVELTDRQATEGGRNTPEGDLDLLNIQRDRRTSLHLEYQQSSPLFESERGILPAASDDPANPGFDQRAYRTLLPSSRNFSANGVYARPLLGTSATINGQIETTNSTGRLGLPVIALTVPDGSPFAAGRVTRLLDGDGFNPLAQRREGVTAHVGTTLNGDIGRWRWSFTGNYDRDEQRTRTDTGVDTSGYQARLDALDPTADPRGALTPALFGPLTVNRARSISSSAGGDMLVNGTLFSLPAGSVATSVKFGVSTSELDSRSIRLGSTQTGSISRDIANAQANIDLPIANRTRGGLSALGSLSANLNIGVDNLSDFGTLVTLGYGINWSPIEGVRLIGSITDQDEAPSAQQLGAATVVTPNARVFDYVRGTTATVTTISGGNPDLTGDQRHVQKLGLTLKPWTERDLTLTANYVRTSIDDPVRNFPAAVAAIEAVFPDRVIRDADGQLLRLDARPINFARSERSELRWGINFSKPIRSKIQQQLAAFRAGTGPNPFEGMTPPGGRRPDGAAPPGGGEGARPPSGDGPRGDGPRAGGPGGGGPGGGFGGGGFGGGGRGQGGGRLQFAVYHTLHLTDRVLIADGGPALDLLNGDAISNSGGQPRHEVEGQAGYTNNGLGTRLSVNYLSGTRANGVTSAQDLRFSGLTTANLRMFVDFGGRIDWVRAHPWLRGSRVSFSIDNLFNQRQDVTDANGTTPVSYQPDYLNPLGRTVRLSVRKLFF</sequence>
<evidence type="ECO:0000313" key="6">
    <source>
        <dbReference type="EMBL" id="MBJ6121318.1"/>
    </source>
</evidence>
<dbReference type="RefSeq" id="WP_199036133.1">
    <property type="nucleotide sequence ID" value="NZ_JAELXS010000003.1"/>
</dbReference>
<evidence type="ECO:0000313" key="7">
    <source>
        <dbReference type="Proteomes" id="UP000640426"/>
    </source>
</evidence>
<dbReference type="Gene3D" id="2.170.130.10">
    <property type="entry name" value="TonB-dependent receptor, plug domain"/>
    <property type="match status" value="1"/>
</dbReference>
<proteinExistence type="predicted"/>
<dbReference type="EMBL" id="JAELXS010000003">
    <property type="protein sequence ID" value="MBJ6121318.1"/>
    <property type="molecule type" value="Genomic_DNA"/>
</dbReference>
<reference evidence="7" key="1">
    <citation type="submission" date="2020-12" db="EMBL/GenBank/DDBJ databases">
        <title>Hymenobacter sp.</title>
        <authorList>
            <person name="Kim M.K."/>
        </authorList>
    </citation>
    <scope>NUCLEOTIDE SEQUENCE [LARGE SCALE GENOMIC DNA]</scope>
    <source>
        <strain evidence="7">BT553</strain>
    </source>
</reference>
<evidence type="ECO:0000256" key="1">
    <source>
        <dbReference type="ARBA" id="ARBA00004442"/>
    </source>
</evidence>
<name>A0ABS0XMQ8_9SPHN</name>
<dbReference type="InterPro" id="IPR037066">
    <property type="entry name" value="Plug_dom_sf"/>
</dbReference>